<evidence type="ECO:0000313" key="3">
    <source>
        <dbReference type="Proteomes" id="UP000694005"/>
    </source>
</evidence>
<feature type="region of interest" description="Disordered" evidence="1">
    <location>
        <begin position="1"/>
        <end position="41"/>
    </location>
</feature>
<dbReference type="Proteomes" id="UP000694005">
    <property type="component" value="Chromosome A10"/>
</dbReference>
<gene>
    <name evidence="2" type="ORF">BRAPAZ1V2_A10P08100.2</name>
</gene>
<dbReference type="EMBL" id="LS974626">
    <property type="protein sequence ID" value="CAG7909564.1"/>
    <property type="molecule type" value="Genomic_DNA"/>
</dbReference>
<sequence length="41" mass="4596">YNGLNIPIKRRTNELSDAHPAPTLTRHSWSSYSSPTTGRGR</sequence>
<organism evidence="2 3">
    <name type="scientific">Brassica campestris</name>
    <name type="common">Field mustard</name>
    <dbReference type="NCBI Taxonomy" id="3711"/>
    <lineage>
        <taxon>Eukaryota</taxon>
        <taxon>Viridiplantae</taxon>
        <taxon>Streptophyta</taxon>
        <taxon>Embryophyta</taxon>
        <taxon>Tracheophyta</taxon>
        <taxon>Spermatophyta</taxon>
        <taxon>Magnoliopsida</taxon>
        <taxon>eudicotyledons</taxon>
        <taxon>Gunneridae</taxon>
        <taxon>Pentapetalae</taxon>
        <taxon>rosids</taxon>
        <taxon>malvids</taxon>
        <taxon>Brassicales</taxon>
        <taxon>Brassicaceae</taxon>
        <taxon>Brassiceae</taxon>
        <taxon>Brassica</taxon>
    </lineage>
</organism>
<dbReference type="AlphaFoldDB" id="A0A8D9I2L9"/>
<feature type="non-terminal residue" evidence="2">
    <location>
        <position position="1"/>
    </location>
</feature>
<dbReference type="Gramene" id="A10p08100.2_BraZ1">
    <property type="protein sequence ID" value="A10p08100.2_BraZ1.CDS"/>
    <property type="gene ID" value="A10g08100.2_BraZ1"/>
</dbReference>
<name>A0A8D9I2L9_BRACM</name>
<proteinExistence type="predicted"/>
<evidence type="ECO:0000313" key="2">
    <source>
        <dbReference type="EMBL" id="CAG7909564.1"/>
    </source>
</evidence>
<reference evidence="2 3" key="1">
    <citation type="submission" date="2021-07" db="EMBL/GenBank/DDBJ databases">
        <authorList>
            <consortium name="Genoscope - CEA"/>
            <person name="William W."/>
        </authorList>
    </citation>
    <scope>NUCLEOTIDE SEQUENCE [LARGE SCALE GENOMIC DNA]</scope>
</reference>
<accession>A0A8D9I2L9</accession>
<feature type="compositionally biased region" description="Polar residues" evidence="1">
    <location>
        <begin position="25"/>
        <end position="41"/>
    </location>
</feature>
<protein>
    <submittedName>
        <fullName evidence="2">Uncharacterized protein</fullName>
    </submittedName>
</protein>
<evidence type="ECO:0000256" key="1">
    <source>
        <dbReference type="SAM" id="MobiDB-lite"/>
    </source>
</evidence>